<dbReference type="AlphaFoldDB" id="A0AAV4SY35"/>
<reference evidence="1 2" key="1">
    <citation type="submission" date="2021-06" db="EMBL/GenBank/DDBJ databases">
        <title>Caerostris extrusa draft genome.</title>
        <authorList>
            <person name="Kono N."/>
            <person name="Arakawa K."/>
        </authorList>
    </citation>
    <scope>NUCLEOTIDE SEQUENCE [LARGE SCALE GENOMIC DNA]</scope>
</reference>
<keyword evidence="2" id="KW-1185">Reference proteome</keyword>
<protein>
    <submittedName>
        <fullName evidence="1">Uncharacterized protein</fullName>
    </submittedName>
</protein>
<comment type="caution">
    <text evidence="1">The sequence shown here is derived from an EMBL/GenBank/DDBJ whole genome shotgun (WGS) entry which is preliminary data.</text>
</comment>
<name>A0AAV4SY35_CAEEX</name>
<accession>A0AAV4SY35</accession>
<gene>
    <name evidence="1" type="ORF">CEXT_746221</name>
</gene>
<organism evidence="1 2">
    <name type="scientific">Caerostris extrusa</name>
    <name type="common">Bark spider</name>
    <name type="synonym">Caerostris bankana</name>
    <dbReference type="NCBI Taxonomy" id="172846"/>
    <lineage>
        <taxon>Eukaryota</taxon>
        <taxon>Metazoa</taxon>
        <taxon>Ecdysozoa</taxon>
        <taxon>Arthropoda</taxon>
        <taxon>Chelicerata</taxon>
        <taxon>Arachnida</taxon>
        <taxon>Araneae</taxon>
        <taxon>Araneomorphae</taxon>
        <taxon>Entelegynae</taxon>
        <taxon>Araneoidea</taxon>
        <taxon>Araneidae</taxon>
        <taxon>Caerostris</taxon>
    </lineage>
</organism>
<evidence type="ECO:0000313" key="2">
    <source>
        <dbReference type="Proteomes" id="UP001054945"/>
    </source>
</evidence>
<dbReference type="EMBL" id="BPLR01010264">
    <property type="protein sequence ID" value="GIY38146.1"/>
    <property type="molecule type" value="Genomic_DNA"/>
</dbReference>
<dbReference type="Proteomes" id="UP001054945">
    <property type="component" value="Unassembled WGS sequence"/>
</dbReference>
<proteinExistence type="predicted"/>
<sequence>MTRGYRMKIPFSLPKEGRGKGGRSFLILKEFRTTSVCFLTQPEVHGFPDSITRPRKGSAAWVIDRAMVIRMPSKAFVLMGKRYGRLVDVVNFRIAFVIINREFSFRGFCM</sequence>
<evidence type="ECO:0000313" key="1">
    <source>
        <dbReference type="EMBL" id="GIY38146.1"/>
    </source>
</evidence>